<dbReference type="PANTHER" id="PTHR37904">
    <property type="entry name" value="OS10G0566900 PROTEIN"/>
    <property type="match status" value="1"/>
</dbReference>
<dbReference type="PANTHER" id="PTHR37904:SF2">
    <property type="entry name" value="OS10G0566900 PROTEIN"/>
    <property type="match status" value="1"/>
</dbReference>
<dbReference type="InterPro" id="IPR029159">
    <property type="entry name" value="CA109-like"/>
</dbReference>
<name>A0AAE0F2H4_9CHLO</name>
<dbReference type="Proteomes" id="UP001190700">
    <property type="component" value="Unassembled WGS sequence"/>
</dbReference>
<gene>
    <name evidence="1" type="ORF">CYMTET_41599</name>
</gene>
<dbReference type="Pfam" id="PF15011">
    <property type="entry name" value="CA109-like"/>
    <property type="match status" value="1"/>
</dbReference>
<accession>A0AAE0F2H4</accession>
<protein>
    <submittedName>
        <fullName evidence="1">Uncharacterized protein</fullName>
    </submittedName>
</protein>
<evidence type="ECO:0000313" key="2">
    <source>
        <dbReference type="Proteomes" id="UP001190700"/>
    </source>
</evidence>
<dbReference type="InterPro" id="IPR038985">
    <property type="entry name" value="OPRN-like"/>
</dbReference>
<evidence type="ECO:0000313" key="1">
    <source>
        <dbReference type="EMBL" id="KAK3248962.1"/>
    </source>
</evidence>
<keyword evidence="2" id="KW-1185">Reference proteome</keyword>
<proteinExistence type="predicted"/>
<dbReference type="EMBL" id="LGRX02027669">
    <property type="protein sequence ID" value="KAK3248962.1"/>
    <property type="molecule type" value="Genomic_DNA"/>
</dbReference>
<sequence length="193" mass="21774">MGERLLKKYRVLFSKGLETLSEWESTQVLAVALVSSSSNIIKRLPVLTDDTNFGELCDDVELIEAVKGKQMEALSSNIQRLREQICIFNRLSSCLERLALEGRQFFQDLKPEQTTLGGIRRGGNPSICECQEGLEDFSRIHRDECNLKSALVKGLTLHTSAAELDQILALMHSQPNIDPGYVKHLRLMFQPLE</sequence>
<dbReference type="AlphaFoldDB" id="A0AAE0F2H4"/>
<organism evidence="1 2">
    <name type="scientific">Cymbomonas tetramitiformis</name>
    <dbReference type="NCBI Taxonomy" id="36881"/>
    <lineage>
        <taxon>Eukaryota</taxon>
        <taxon>Viridiplantae</taxon>
        <taxon>Chlorophyta</taxon>
        <taxon>Pyramimonadophyceae</taxon>
        <taxon>Pyramimonadales</taxon>
        <taxon>Pyramimonadaceae</taxon>
        <taxon>Cymbomonas</taxon>
    </lineage>
</organism>
<reference evidence="1 2" key="1">
    <citation type="journal article" date="2015" name="Genome Biol. Evol.">
        <title>Comparative Genomics of a Bacterivorous Green Alga Reveals Evolutionary Causalities and Consequences of Phago-Mixotrophic Mode of Nutrition.</title>
        <authorList>
            <person name="Burns J.A."/>
            <person name="Paasch A."/>
            <person name="Narechania A."/>
            <person name="Kim E."/>
        </authorList>
    </citation>
    <scope>NUCLEOTIDE SEQUENCE [LARGE SCALE GENOMIC DNA]</scope>
    <source>
        <strain evidence="1 2">PLY_AMNH</strain>
    </source>
</reference>
<comment type="caution">
    <text evidence="1">The sequence shown here is derived from an EMBL/GenBank/DDBJ whole genome shotgun (WGS) entry which is preliminary data.</text>
</comment>